<dbReference type="GO" id="GO:0031981">
    <property type="term" value="C:nuclear lumen"/>
    <property type="evidence" value="ECO:0007669"/>
    <property type="project" value="UniProtKB-ARBA"/>
</dbReference>
<evidence type="ECO:0000256" key="1">
    <source>
        <dbReference type="ARBA" id="ARBA00004123"/>
    </source>
</evidence>
<dbReference type="GO" id="GO:0006281">
    <property type="term" value="P:DNA repair"/>
    <property type="evidence" value="ECO:0007669"/>
    <property type="project" value="InterPro"/>
</dbReference>
<feature type="compositionally biased region" description="Low complexity" evidence="4">
    <location>
        <begin position="226"/>
        <end position="239"/>
    </location>
</feature>
<accession>A0A9P9ASL6</accession>
<dbReference type="CDD" id="cd04479">
    <property type="entry name" value="RPA3"/>
    <property type="match status" value="1"/>
</dbReference>
<name>A0A9P9ASL6_9HYPO</name>
<keyword evidence="6" id="KW-1185">Reference proteome</keyword>
<dbReference type="InterPro" id="IPR013970">
    <property type="entry name" value="Rfa2"/>
</dbReference>
<organism evidence="5 6">
    <name type="scientific">Thelonectria olida</name>
    <dbReference type="NCBI Taxonomy" id="1576542"/>
    <lineage>
        <taxon>Eukaryota</taxon>
        <taxon>Fungi</taxon>
        <taxon>Dikarya</taxon>
        <taxon>Ascomycota</taxon>
        <taxon>Pezizomycotina</taxon>
        <taxon>Sordariomycetes</taxon>
        <taxon>Hypocreomycetidae</taxon>
        <taxon>Hypocreales</taxon>
        <taxon>Nectriaceae</taxon>
        <taxon>Thelonectria</taxon>
    </lineage>
</organism>
<feature type="compositionally biased region" description="Low complexity" evidence="4">
    <location>
        <begin position="271"/>
        <end position="284"/>
    </location>
</feature>
<evidence type="ECO:0000256" key="3">
    <source>
        <dbReference type="ARBA" id="ARBA00023242"/>
    </source>
</evidence>
<feature type="region of interest" description="Disordered" evidence="4">
    <location>
        <begin position="108"/>
        <end position="155"/>
    </location>
</feature>
<feature type="compositionally biased region" description="Basic and acidic residues" evidence="4">
    <location>
        <begin position="122"/>
        <end position="139"/>
    </location>
</feature>
<feature type="compositionally biased region" description="Polar residues" evidence="4">
    <location>
        <begin position="244"/>
        <end position="265"/>
    </location>
</feature>
<dbReference type="AlphaFoldDB" id="A0A9P9ASL6"/>
<dbReference type="InterPro" id="IPR012340">
    <property type="entry name" value="NA-bd_OB-fold"/>
</dbReference>
<dbReference type="Gene3D" id="2.40.50.140">
    <property type="entry name" value="Nucleic acid-binding proteins"/>
    <property type="match status" value="1"/>
</dbReference>
<dbReference type="EMBL" id="JAGPYM010000006">
    <property type="protein sequence ID" value="KAH6892980.1"/>
    <property type="molecule type" value="Genomic_DNA"/>
</dbReference>
<evidence type="ECO:0000256" key="4">
    <source>
        <dbReference type="SAM" id="MobiDB-lite"/>
    </source>
</evidence>
<keyword evidence="3" id="KW-0539">Nucleus</keyword>
<dbReference type="GO" id="GO:0003677">
    <property type="term" value="F:DNA binding"/>
    <property type="evidence" value="ECO:0007669"/>
    <property type="project" value="InterPro"/>
</dbReference>
<evidence type="ECO:0000313" key="5">
    <source>
        <dbReference type="EMBL" id="KAH6892980.1"/>
    </source>
</evidence>
<feature type="compositionally biased region" description="Low complexity" evidence="4">
    <location>
        <begin position="140"/>
        <end position="154"/>
    </location>
</feature>
<comment type="subcellular location">
    <subcellularLocation>
        <location evidence="1">Nucleus</location>
    </subcellularLocation>
</comment>
<dbReference type="Proteomes" id="UP000777438">
    <property type="component" value="Unassembled WGS sequence"/>
</dbReference>
<protein>
    <recommendedName>
        <fullName evidence="7">Replication factor A protein 3</fullName>
    </recommendedName>
</protein>
<proteinExistence type="inferred from homology"/>
<reference evidence="5 6" key="1">
    <citation type="journal article" date="2021" name="Nat. Commun.">
        <title>Genetic determinants of endophytism in the Arabidopsis root mycobiome.</title>
        <authorList>
            <person name="Mesny F."/>
            <person name="Miyauchi S."/>
            <person name="Thiergart T."/>
            <person name="Pickel B."/>
            <person name="Atanasova L."/>
            <person name="Karlsson M."/>
            <person name="Huettel B."/>
            <person name="Barry K.W."/>
            <person name="Haridas S."/>
            <person name="Chen C."/>
            <person name="Bauer D."/>
            <person name="Andreopoulos W."/>
            <person name="Pangilinan J."/>
            <person name="LaButti K."/>
            <person name="Riley R."/>
            <person name="Lipzen A."/>
            <person name="Clum A."/>
            <person name="Drula E."/>
            <person name="Henrissat B."/>
            <person name="Kohler A."/>
            <person name="Grigoriev I.V."/>
            <person name="Martin F.M."/>
            <person name="Hacquard S."/>
        </authorList>
    </citation>
    <scope>NUCLEOTIDE SEQUENCE [LARGE SCALE GENOMIC DNA]</scope>
    <source>
        <strain evidence="5 6">MPI-CAGE-CH-0241</strain>
    </source>
</reference>
<comment type="similarity">
    <text evidence="2">Belongs to the replication factor A protein 3 family.</text>
</comment>
<evidence type="ECO:0008006" key="7">
    <source>
        <dbReference type="Google" id="ProtNLM"/>
    </source>
</evidence>
<evidence type="ECO:0000256" key="2">
    <source>
        <dbReference type="ARBA" id="ARBA00009761"/>
    </source>
</evidence>
<dbReference type="OrthoDB" id="188186at2759"/>
<dbReference type="Pfam" id="PF08661">
    <property type="entry name" value="Rep_fac-A_3"/>
    <property type="match status" value="1"/>
</dbReference>
<evidence type="ECO:0000313" key="6">
    <source>
        <dbReference type="Proteomes" id="UP000777438"/>
    </source>
</evidence>
<feature type="compositionally biased region" description="Low complexity" evidence="4">
    <location>
        <begin position="298"/>
        <end position="310"/>
    </location>
</feature>
<feature type="region of interest" description="Disordered" evidence="4">
    <location>
        <begin position="209"/>
        <end position="350"/>
    </location>
</feature>
<dbReference type="GO" id="GO:0006310">
    <property type="term" value="P:DNA recombination"/>
    <property type="evidence" value="ECO:0007669"/>
    <property type="project" value="InterPro"/>
</dbReference>
<dbReference type="GO" id="GO:0006260">
    <property type="term" value="P:DNA replication"/>
    <property type="evidence" value="ECO:0007669"/>
    <property type="project" value="InterPro"/>
</dbReference>
<sequence length="392" mass="42630">MADQMSTPRITAAYLDSFVGRVVILVGKVTQLLGNQATLDSDGTVTVLLNHDAHLANGHAAQVIGKVNPDLSIKVLSSVDLGNSYDDGQHNSSQQHPYNPRVAVVWTAPESPPMTPPHPSSHRQDSFSERHASHSRYDASDYSEYSYSRSPPRNRIMHTQRHHVAPSFTDYTLSRPSTALSFTTRSSELASTQQYDASGSNMSTISARLRSPSPVTQSLPSPPQDSYSTTQAASRSSSRIYSPILSTQPNSSRVYSPIPSAQPNSPIEPLSPHIMSSSGSTSMLPSPPLTQPRHNYFPTTTSSPVSSPPQRRTPRQPPVPQRHIPGSFPPDPDQRRPVRQYHAPGALPSEADDEALFASVFDGIAQLSVAMKKDDAGRWRIQRTGDASPDGI</sequence>
<feature type="compositionally biased region" description="Pro residues" evidence="4">
    <location>
        <begin position="110"/>
        <end position="119"/>
    </location>
</feature>
<comment type="caution">
    <text evidence="5">The sequence shown here is derived from an EMBL/GenBank/DDBJ whole genome shotgun (WGS) entry which is preliminary data.</text>
</comment>
<dbReference type="SUPFAM" id="SSF50249">
    <property type="entry name" value="Nucleic acid-binding proteins"/>
    <property type="match status" value="1"/>
</dbReference>
<gene>
    <name evidence="5" type="ORF">B0T10DRAFT_546279</name>
</gene>